<gene>
    <name evidence="10" type="ORF">ABIE08_001764</name>
</gene>
<comment type="subcellular location">
    <subcellularLocation>
        <location evidence="1">Membrane</location>
        <topology evidence="1">Single-pass membrane protein</topology>
    </subcellularLocation>
</comment>
<feature type="region of interest" description="Disordered" evidence="7">
    <location>
        <begin position="291"/>
        <end position="343"/>
    </location>
</feature>
<keyword evidence="10" id="KW-0378">Hydrolase</keyword>
<evidence type="ECO:0000256" key="2">
    <source>
        <dbReference type="ARBA" id="ARBA00007862"/>
    </source>
</evidence>
<keyword evidence="5 8" id="KW-0472">Membrane</keyword>
<evidence type="ECO:0000256" key="5">
    <source>
        <dbReference type="ARBA" id="ARBA00023136"/>
    </source>
</evidence>
<evidence type="ECO:0000256" key="7">
    <source>
        <dbReference type="SAM" id="MobiDB-lite"/>
    </source>
</evidence>
<dbReference type="SMART" id="SM00244">
    <property type="entry name" value="PHB"/>
    <property type="match status" value="1"/>
</dbReference>
<evidence type="ECO:0000256" key="4">
    <source>
        <dbReference type="ARBA" id="ARBA00022989"/>
    </source>
</evidence>
<comment type="caution">
    <text evidence="10">The sequence shown here is derived from an EMBL/GenBank/DDBJ whole genome shotgun (WGS) entry which is preliminary data.</text>
</comment>
<comment type="function">
    <text evidence="6">HflC and HflK could regulate a protease.</text>
</comment>
<evidence type="ECO:0000313" key="11">
    <source>
        <dbReference type="Proteomes" id="UP001549321"/>
    </source>
</evidence>
<dbReference type="SUPFAM" id="SSF117892">
    <property type="entry name" value="Band 7/SPFH domain"/>
    <property type="match status" value="1"/>
</dbReference>
<feature type="domain" description="Band 7" evidence="9">
    <location>
        <begin position="23"/>
        <end position="185"/>
    </location>
</feature>
<dbReference type="InterPro" id="IPR010200">
    <property type="entry name" value="HflC"/>
</dbReference>
<evidence type="ECO:0000259" key="9">
    <source>
        <dbReference type="SMART" id="SM00244"/>
    </source>
</evidence>
<sequence length="343" mass="36943">MISRIFGGLGLVIIVILAIIAYSGLFIVDQTHQALVLRFGNPVRVATEPGIYAKIPLIDNVVMLDKRLLDIESPPIEVIARDRKRLVMDAFGRYKIVDPLLFFQAAGSIPVAESRLAVILNSAIRGAAGQMDFSAIVREGRAPLMSQITDQVNREGRRLGVDVVDVRIRRADLPPENSAAVYQRMQTERQREATDIRAQGEQAARTIRAQADRQATVIVAEANQRADEIKGDGDAERNRIFAGAFEQDPDFFSFYRSMQAYQDGMKAGTTRMVISPTSPFFRYLTDPSGNALAVPERSTPGKPAPAPAAATPPPATPAPAVAPAAPAVPAVPAPAEAAPAATP</sequence>
<organism evidence="10 11">
    <name type="scientific">Kaistia defluvii</name>
    <dbReference type="NCBI Taxonomy" id="410841"/>
    <lineage>
        <taxon>Bacteria</taxon>
        <taxon>Pseudomonadati</taxon>
        <taxon>Pseudomonadota</taxon>
        <taxon>Alphaproteobacteria</taxon>
        <taxon>Hyphomicrobiales</taxon>
        <taxon>Kaistiaceae</taxon>
        <taxon>Kaistia</taxon>
    </lineage>
</organism>
<feature type="compositionally biased region" description="Low complexity" evidence="7">
    <location>
        <begin position="318"/>
        <end position="343"/>
    </location>
</feature>
<reference evidence="10 11" key="1">
    <citation type="submission" date="2024-06" db="EMBL/GenBank/DDBJ databases">
        <title>Sorghum-associated microbial communities from plants grown in Nebraska, USA.</title>
        <authorList>
            <person name="Schachtman D."/>
        </authorList>
    </citation>
    <scope>NUCLEOTIDE SEQUENCE [LARGE SCALE GENOMIC DNA]</scope>
    <source>
        <strain evidence="10 11">3207</strain>
    </source>
</reference>
<dbReference type="CDD" id="cd03405">
    <property type="entry name" value="SPFH_HflC"/>
    <property type="match status" value="1"/>
</dbReference>
<accession>A0ABV2QZI9</accession>
<dbReference type="GO" id="GO:0006508">
    <property type="term" value="P:proteolysis"/>
    <property type="evidence" value="ECO:0007669"/>
    <property type="project" value="UniProtKB-KW"/>
</dbReference>
<evidence type="ECO:0000256" key="6">
    <source>
        <dbReference type="PIRNR" id="PIRNR005651"/>
    </source>
</evidence>
<dbReference type="InterPro" id="IPR001107">
    <property type="entry name" value="Band_7"/>
</dbReference>
<keyword evidence="10" id="KW-0645">Protease</keyword>
<keyword evidence="4 8" id="KW-1133">Transmembrane helix</keyword>
<feature type="compositionally biased region" description="Pro residues" evidence="7">
    <location>
        <begin position="302"/>
        <end position="317"/>
    </location>
</feature>
<keyword evidence="3 8" id="KW-0812">Transmembrane</keyword>
<dbReference type="Pfam" id="PF01145">
    <property type="entry name" value="Band_7"/>
    <property type="match status" value="1"/>
</dbReference>
<dbReference type="Proteomes" id="UP001549321">
    <property type="component" value="Unassembled WGS sequence"/>
</dbReference>
<proteinExistence type="inferred from homology"/>
<dbReference type="InterPro" id="IPR036013">
    <property type="entry name" value="Band_7/SPFH_dom_sf"/>
</dbReference>
<dbReference type="PANTHER" id="PTHR42911">
    <property type="entry name" value="MODULATOR OF FTSH PROTEASE HFLC"/>
    <property type="match status" value="1"/>
</dbReference>
<dbReference type="GO" id="GO:0008233">
    <property type="term" value="F:peptidase activity"/>
    <property type="evidence" value="ECO:0007669"/>
    <property type="project" value="UniProtKB-KW"/>
</dbReference>
<comment type="similarity">
    <text evidence="2 6">Belongs to the band 7/mec-2 family. HflC subfamily.</text>
</comment>
<feature type="transmembrane region" description="Helical" evidence="8">
    <location>
        <begin position="6"/>
        <end position="28"/>
    </location>
</feature>
<evidence type="ECO:0000256" key="1">
    <source>
        <dbReference type="ARBA" id="ARBA00004167"/>
    </source>
</evidence>
<evidence type="ECO:0000256" key="8">
    <source>
        <dbReference type="SAM" id="Phobius"/>
    </source>
</evidence>
<dbReference type="EMBL" id="JBEPSM010000001">
    <property type="protein sequence ID" value="MET4633851.1"/>
    <property type="molecule type" value="Genomic_DNA"/>
</dbReference>
<keyword evidence="11" id="KW-1185">Reference proteome</keyword>
<evidence type="ECO:0000313" key="10">
    <source>
        <dbReference type="EMBL" id="MET4633851.1"/>
    </source>
</evidence>
<dbReference type="PANTHER" id="PTHR42911:SF1">
    <property type="entry name" value="MODULATOR OF FTSH PROTEASE HFLC"/>
    <property type="match status" value="1"/>
</dbReference>
<evidence type="ECO:0000256" key="3">
    <source>
        <dbReference type="ARBA" id="ARBA00022692"/>
    </source>
</evidence>
<dbReference type="Gene3D" id="3.30.479.30">
    <property type="entry name" value="Band 7 domain"/>
    <property type="match status" value="1"/>
</dbReference>
<name>A0ABV2QZI9_9HYPH</name>
<dbReference type="PIRSF" id="PIRSF005651">
    <property type="entry name" value="HflC"/>
    <property type="match status" value="1"/>
</dbReference>
<protein>
    <recommendedName>
        <fullName evidence="6">Protein HflC</fullName>
    </recommendedName>
</protein>